<evidence type="ECO:0000313" key="1">
    <source>
        <dbReference type="EMBL" id="MCD9643158.1"/>
    </source>
</evidence>
<feature type="non-terminal residue" evidence="1">
    <location>
        <position position="1"/>
    </location>
</feature>
<dbReference type="EMBL" id="JACEIK010003798">
    <property type="protein sequence ID" value="MCD9643158.1"/>
    <property type="molecule type" value="Genomic_DNA"/>
</dbReference>
<proteinExistence type="predicted"/>
<keyword evidence="2" id="KW-1185">Reference proteome</keyword>
<feature type="non-terminal residue" evidence="1">
    <location>
        <position position="58"/>
    </location>
</feature>
<comment type="caution">
    <text evidence="1">The sequence shown here is derived from an EMBL/GenBank/DDBJ whole genome shotgun (WGS) entry which is preliminary data.</text>
</comment>
<evidence type="ECO:0000313" key="2">
    <source>
        <dbReference type="Proteomes" id="UP000823775"/>
    </source>
</evidence>
<reference evidence="1 2" key="1">
    <citation type="journal article" date="2021" name="BMC Genomics">
        <title>Datura genome reveals duplications of psychoactive alkaloid biosynthetic genes and high mutation rate following tissue culture.</title>
        <authorList>
            <person name="Rajewski A."/>
            <person name="Carter-House D."/>
            <person name="Stajich J."/>
            <person name="Litt A."/>
        </authorList>
    </citation>
    <scope>NUCLEOTIDE SEQUENCE [LARGE SCALE GENOMIC DNA]</scope>
    <source>
        <strain evidence="1">AR-01</strain>
    </source>
</reference>
<dbReference type="Proteomes" id="UP000823775">
    <property type="component" value="Unassembled WGS sequence"/>
</dbReference>
<protein>
    <submittedName>
        <fullName evidence="1">Uncharacterized protein</fullName>
    </submittedName>
</protein>
<name>A0ABS8V7Y1_DATST</name>
<gene>
    <name evidence="1" type="ORF">HAX54_030337</name>
</gene>
<accession>A0ABS8V7Y1</accession>
<sequence length="58" mass="6507">WNSPALEAAKRRYSQVATSLAQVEIYTIESPIIIGKAQSEAWVWVQDFRSVPIICASQ</sequence>
<organism evidence="1 2">
    <name type="scientific">Datura stramonium</name>
    <name type="common">Jimsonweed</name>
    <name type="synonym">Common thornapple</name>
    <dbReference type="NCBI Taxonomy" id="4076"/>
    <lineage>
        <taxon>Eukaryota</taxon>
        <taxon>Viridiplantae</taxon>
        <taxon>Streptophyta</taxon>
        <taxon>Embryophyta</taxon>
        <taxon>Tracheophyta</taxon>
        <taxon>Spermatophyta</taxon>
        <taxon>Magnoliopsida</taxon>
        <taxon>eudicotyledons</taxon>
        <taxon>Gunneridae</taxon>
        <taxon>Pentapetalae</taxon>
        <taxon>asterids</taxon>
        <taxon>lamiids</taxon>
        <taxon>Solanales</taxon>
        <taxon>Solanaceae</taxon>
        <taxon>Solanoideae</taxon>
        <taxon>Datureae</taxon>
        <taxon>Datura</taxon>
    </lineage>
</organism>